<dbReference type="AlphaFoldDB" id="A0A8J3GCL3"/>
<evidence type="ECO:0000313" key="3">
    <source>
        <dbReference type="Proteomes" id="UP000598271"/>
    </source>
</evidence>
<dbReference type="RefSeq" id="WP_189567933.1">
    <property type="nucleotide sequence ID" value="NZ_BMXF01000006.1"/>
</dbReference>
<evidence type="ECO:0000313" key="2">
    <source>
        <dbReference type="EMBL" id="GHB85472.1"/>
    </source>
</evidence>
<reference evidence="2 3" key="1">
    <citation type="journal article" date="2014" name="Int. J. Syst. Evol. Microbiol.">
        <title>Complete genome sequence of Corynebacterium casei LMG S-19264T (=DSM 44701T), isolated from a smear-ripened cheese.</title>
        <authorList>
            <consortium name="US DOE Joint Genome Institute (JGI-PGF)"/>
            <person name="Walter F."/>
            <person name="Albersmeier A."/>
            <person name="Kalinowski J."/>
            <person name="Ruckert C."/>
        </authorList>
    </citation>
    <scope>NUCLEOTIDE SEQUENCE [LARGE SCALE GENOMIC DNA]</scope>
    <source>
        <strain evidence="2 3">KCTC 12866</strain>
    </source>
</reference>
<feature type="domain" description="HTH marR-type" evidence="1">
    <location>
        <begin position="21"/>
        <end position="155"/>
    </location>
</feature>
<dbReference type="PRINTS" id="PR00598">
    <property type="entry name" value="HTHMARR"/>
</dbReference>
<dbReference type="SMART" id="SM00347">
    <property type="entry name" value="HTH_MARR"/>
    <property type="match status" value="1"/>
</dbReference>
<proteinExistence type="predicted"/>
<dbReference type="InterPro" id="IPR000835">
    <property type="entry name" value="HTH_MarR-typ"/>
</dbReference>
<dbReference type="CDD" id="cd00090">
    <property type="entry name" value="HTH_ARSR"/>
    <property type="match status" value="1"/>
</dbReference>
<dbReference type="PRINTS" id="PR00033">
    <property type="entry name" value="HTHASNC"/>
</dbReference>
<comment type="caution">
    <text evidence="2">The sequence shown here is derived from an EMBL/GenBank/DDBJ whole genome shotgun (WGS) entry which is preliminary data.</text>
</comment>
<dbReference type="EMBL" id="BMXF01000006">
    <property type="protein sequence ID" value="GHB85472.1"/>
    <property type="molecule type" value="Genomic_DNA"/>
</dbReference>
<organism evidence="2 3">
    <name type="scientific">Persicitalea jodogahamensis</name>
    <dbReference type="NCBI Taxonomy" id="402147"/>
    <lineage>
        <taxon>Bacteria</taxon>
        <taxon>Pseudomonadati</taxon>
        <taxon>Bacteroidota</taxon>
        <taxon>Cytophagia</taxon>
        <taxon>Cytophagales</taxon>
        <taxon>Spirosomataceae</taxon>
        <taxon>Persicitalea</taxon>
    </lineage>
</organism>
<dbReference type="GO" id="GO:0003700">
    <property type="term" value="F:DNA-binding transcription factor activity"/>
    <property type="evidence" value="ECO:0007669"/>
    <property type="project" value="InterPro"/>
</dbReference>
<protein>
    <recommendedName>
        <fullName evidence="1">HTH marR-type domain-containing protein</fullName>
    </recommendedName>
</protein>
<dbReference type="Gene3D" id="1.10.10.10">
    <property type="entry name" value="Winged helix-like DNA-binding domain superfamily/Winged helix DNA-binding domain"/>
    <property type="match status" value="1"/>
</dbReference>
<dbReference type="SUPFAM" id="SSF46785">
    <property type="entry name" value="Winged helix' DNA-binding domain"/>
    <property type="match status" value="1"/>
</dbReference>
<dbReference type="InterPro" id="IPR011991">
    <property type="entry name" value="ArsR-like_HTH"/>
</dbReference>
<dbReference type="GO" id="GO:0043565">
    <property type="term" value="F:sequence-specific DNA binding"/>
    <property type="evidence" value="ECO:0007669"/>
    <property type="project" value="InterPro"/>
</dbReference>
<name>A0A8J3GCL3_9BACT</name>
<dbReference type="PROSITE" id="PS50995">
    <property type="entry name" value="HTH_MARR_2"/>
    <property type="match status" value="1"/>
</dbReference>
<gene>
    <name evidence="2" type="ORF">GCM10007390_46060</name>
</gene>
<evidence type="ECO:0000259" key="1">
    <source>
        <dbReference type="PROSITE" id="PS50995"/>
    </source>
</evidence>
<accession>A0A8J3GCL3</accession>
<dbReference type="InterPro" id="IPR039422">
    <property type="entry name" value="MarR/SlyA-like"/>
</dbReference>
<dbReference type="PANTHER" id="PTHR33164:SF57">
    <property type="entry name" value="MARR-FAMILY TRANSCRIPTIONAL REGULATOR"/>
    <property type="match status" value="1"/>
</dbReference>
<dbReference type="InterPro" id="IPR036388">
    <property type="entry name" value="WH-like_DNA-bd_sf"/>
</dbReference>
<keyword evidence="3" id="KW-1185">Reference proteome</keyword>
<dbReference type="GO" id="GO:0006950">
    <property type="term" value="P:response to stress"/>
    <property type="evidence" value="ECO:0007669"/>
    <property type="project" value="TreeGrafter"/>
</dbReference>
<sequence length="164" mass="18920">MKITKNKIEKFDFERFHSIRRRSLGRLSWRLKRYLDRNMEPLMAARGYGDFKMGSLALLANLTEEGITNTELAKKAGISKQAMSKVVKELEENGYITTQPHESDARSSVIFLDERGKELFVDLNEVMNTVRARMNEVVGEERMEEVIDVLYELLEVLENDGSTV</sequence>
<dbReference type="InterPro" id="IPR000485">
    <property type="entry name" value="AsnC-type_HTH_dom"/>
</dbReference>
<dbReference type="PANTHER" id="PTHR33164">
    <property type="entry name" value="TRANSCRIPTIONAL REGULATOR, MARR FAMILY"/>
    <property type="match status" value="1"/>
</dbReference>
<dbReference type="InterPro" id="IPR036390">
    <property type="entry name" value="WH_DNA-bd_sf"/>
</dbReference>
<dbReference type="Proteomes" id="UP000598271">
    <property type="component" value="Unassembled WGS sequence"/>
</dbReference>
<dbReference type="Pfam" id="PF01047">
    <property type="entry name" value="MarR"/>
    <property type="match status" value="1"/>
</dbReference>